<dbReference type="eggNOG" id="ENOG502SP80">
    <property type="taxonomic scope" value="Eukaryota"/>
</dbReference>
<dbReference type="HOGENOM" id="CLU_053545_0_0_1"/>
<keyword evidence="2" id="KW-0812">Transmembrane</keyword>
<feature type="region of interest" description="Disordered" evidence="1">
    <location>
        <begin position="236"/>
        <end position="261"/>
    </location>
</feature>
<dbReference type="AlphaFoldDB" id="F0XEL2"/>
<dbReference type="Proteomes" id="UP000007796">
    <property type="component" value="Unassembled WGS sequence"/>
</dbReference>
<feature type="compositionally biased region" description="Low complexity" evidence="1">
    <location>
        <begin position="174"/>
        <end position="196"/>
    </location>
</feature>
<feature type="region of interest" description="Disordered" evidence="1">
    <location>
        <begin position="173"/>
        <end position="196"/>
    </location>
</feature>
<feature type="transmembrane region" description="Helical" evidence="2">
    <location>
        <begin position="200"/>
        <end position="224"/>
    </location>
</feature>
<reference evidence="3 4" key="1">
    <citation type="journal article" date="2011" name="Proc. Natl. Acad. Sci. U.S.A.">
        <title>Genome and transcriptome analyses of the mountain pine beetle-fungal symbiont Grosmannia clavigera, a lodgepole pine pathogen.</title>
        <authorList>
            <person name="DiGuistini S."/>
            <person name="Wang Y."/>
            <person name="Liao N.Y."/>
            <person name="Taylor G."/>
            <person name="Tanguay P."/>
            <person name="Feau N."/>
            <person name="Henrissat B."/>
            <person name="Chan S.K."/>
            <person name="Hesse-Orce U."/>
            <person name="Alamouti S.M."/>
            <person name="Tsui C.K.M."/>
            <person name="Docking R.T."/>
            <person name="Levasseur A."/>
            <person name="Haridas S."/>
            <person name="Robertson G."/>
            <person name="Birol I."/>
            <person name="Holt R.A."/>
            <person name="Marra M.A."/>
            <person name="Hamelin R.C."/>
            <person name="Hirst M."/>
            <person name="Jones S.J.M."/>
            <person name="Bohlmann J."/>
            <person name="Breuil C."/>
        </authorList>
    </citation>
    <scope>NUCLEOTIDE SEQUENCE [LARGE SCALE GENOMIC DNA]</scope>
    <source>
        <strain evidence="4">kw1407 / UAMH 11150</strain>
    </source>
</reference>
<dbReference type="EMBL" id="GL629765">
    <property type="protein sequence ID" value="EFX03871.1"/>
    <property type="molecule type" value="Genomic_DNA"/>
</dbReference>
<feature type="region of interest" description="Disordered" evidence="1">
    <location>
        <begin position="317"/>
        <end position="346"/>
    </location>
</feature>
<evidence type="ECO:0000256" key="2">
    <source>
        <dbReference type="SAM" id="Phobius"/>
    </source>
</evidence>
<keyword evidence="2" id="KW-0472">Membrane</keyword>
<organism evidence="4">
    <name type="scientific">Grosmannia clavigera (strain kw1407 / UAMH 11150)</name>
    <name type="common">Blue stain fungus</name>
    <name type="synonym">Graphiocladiella clavigera</name>
    <dbReference type="NCBI Taxonomy" id="655863"/>
    <lineage>
        <taxon>Eukaryota</taxon>
        <taxon>Fungi</taxon>
        <taxon>Dikarya</taxon>
        <taxon>Ascomycota</taxon>
        <taxon>Pezizomycotina</taxon>
        <taxon>Sordariomycetes</taxon>
        <taxon>Sordariomycetidae</taxon>
        <taxon>Ophiostomatales</taxon>
        <taxon>Ophiostomataceae</taxon>
        <taxon>Leptographium</taxon>
    </lineage>
</organism>
<dbReference type="STRING" id="655863.F0XEL2"/>
<keyword evidence="4" id="KW-1185">Reference proteome</keyword>
<evidence type="ECO:0000313" key="4">
    <source>
        <dbReference type="Proteomes" id="UP000007796"/>
    </source>
</evidence>
<dbReference type="InParanoid" id="F0XEL2"/>
<evidence type="ECO:0000256" key="1">
    <source>
        <dbReference type="SAM" id="MobiDB-lite"/>
    </source>
</evidence>
<dbReference type="RefSeq" id="XP_014173353.1">
    <property type="nucleotide sequence ID" value="XM_014317878.1"/>
</dbReference>
<accession>F0XEL2</accession>
<protein>
    <submittedName>
        <fullName evidence="3">Uncharacterized protein</fullName>
    </submittedName>
</protein>
<sequence length="346" mass="35735">MSDPPCYAAAGRRLDPRFLPCGNPALALQACCWQGDTCLVHGACFGVHDGSYITYLAGCTDADYGALACPPKGSDALADADAWVGLAYCNGSSDQWQACRQPGRPTVLAAAGPCVCPSAKTDRTVGVAAGPTLPATASLPLLGSGTISWVPPYGQGSTSVSALSRSGPMSAFVSAPTAGSASSTSTSNPSSTTSHPHTQLILGTCVGIGGSLLTIAVLLAILAVRQWRRRLPAPRQTLTDKTLPPLHPSYHPEPVSPLTVSELEPCPARPWSLRSELEDSSVHSQVRSSIGTAMWTRSTLAPASMALTIATTAMTPARECRDTGSSTETADTTLGPQAYQGLAELE</sequence>
<gene>
    <name evidence="3" type="ORF">CMQ_799</name>
</gene>
<evidence type="ECO:0000313" key="3">
    <source>
        <dbReference type="EMBL" id="EFX03871.1"/>
    </source>
</evidence>
<proteinExistence type="predicted"/>
<dbReference type="GeneID" id="25981594"/>
<dbReference type="OrthoDB" id="4148662at2759"/>
<keyword evidence="2" id="KW-1133">Transmembrane helix</keyword>
<feature type="compositionally biased region" description="Polar residues" evidence="1">
    <location>
        <begin position="323"/>
        <end position="335"/>
    </location>
</feature>
<name>F0XEL2_GROCL</name>